<feature type="region of interest" description="Disordered" evidence="1">
    <location>
        <begin position="455"/>
        <end position="481"/>
    </location>
</feature>
<evidence type="ECO:0000256" key="1">
    <source>
        <dbReference type="SAM" id="MobiDB-lite"/>
    </source>
</evidence>
<dbReference type="Pfam" id="PF12739">
    <property type="entry name" value="TRAPPC-Trs85"/>
    <property type="match status" value="1"/>
</dbReference>
<reference evidence="2" key="1">
    <citation type="journal article" date="2020" name="Stud. Mycol.">
        <title>101 Dothideomycetes genomes: a test case for predicting lifestyles and emergence of pathogens.</title>
        <authorList>
            <person name="Haridas S."/>
            <person name="Albert R."/>
            <person name="Binder M."/>
            <person name="Bloem J."/>
            <person name="Labutti K."/>
            <person name="Salamov A."/>
            <person name="Andreopoulos B."/>
            <person name="Baker S."/>
            <person name="Barry K."/>
            <person name="Bills G."/>
            <person name="Bluhm B."/>
            <person name="Cannon C."/>
            <person name="Castanera R."/>
            <person name="Culley D."/>
            <person name="Daum C."/>
            <person name="Ezra D."/>
            <person name="Gonzalez J."/>
            <person name="Henrissat B."/>
            <person name="Kuo A."/>
            <person name="Liang C."/>
            <person name="Lipzen A."/>
            <person name="Lutzoni F."/>
            <person name="Magnuson J."/>
            <person name="Mondo S."/>
            <person name="Nolan M."/>
            <person name="Ohm R."/>
            <person name="Pangilinan J."/>
            <person name="Park H.-J."/>
            <person name="Ramirez L."/>
            <person name="Alfaro M."/>
            <person name="Sun H."/>
            <person name="Tritt A."/>
            <person name="Yoshinaga Y."/>
            <person name="Zwiers L.-H."/>
            <person name="Turgeon B."/>
            <person name="Goodwin S."/>
            <person name="Spatafora J."/>
            <person name="Crous P."/>
            <person name="Grigoriev I."/>
        </authorList>
    </citation>
    <scope>NUCLEOTIDE SEQUENCE</scope>
    <source>
        <strain evidence="2">CBS 101060</strain>
    </source>
</reference>
<feature type="compositionally biased region" description="Polar residues" evidence="1">
    <location>
        <begin position="1"/>
        <end position="18"/>
    </location>
</feature>
<comment type="caution">
    <text evidence="2">The sequence shown here is derived from an EMBL/GenBank/DDBJ whole genome shotgun (WGS) entry which is preliminary data.</text>
</comment>
<feature type="region of interest" description="Disordered" evidence="1">
    <location>
        <begin position="741"/>
        <end position="786"/>
    </location>
</feature>
<dbReference type="InterPro" id="IPR024420">
    <property type="entry name" value="TRAPP_III_complex_Trs85"/>
</dbReference>
<accession>A0A9P4VPF2</accession>
<feature type="region of interest" description="Disordered" evidence="1">
    <location>
        <begin position="1"/>
        <end position="97"/>
    </location>
</feature>
<protein>
    <submittedName>
        <fullName evidence="2">Uncharacterized protein</fullName>
    </submittedName>
</protein>
<dbReference type="Proteomes" id="UP000799429">
    <property type="component" value="Unassembled WGS sequence"/>
</dbReference>
<organism evidence="2 3">
    <name type="scientific">Patellaria atrata CBS 101060</name>
    <dbReference type="NCBI Taxonomy" id="1346257"/>
    <lineage>
        <taxon>Eukaryota</taxon>
        <taxon>Fungi</taxon>
        <taxon>Dikarya</taxon>
        <taxon>Ascomycota</taxon>
        <taxon>Pezizomycotina</taxon>
        <taxon>Dothideomycetes</taxon>
        <taxon>Dothideomycetes incertae sedis</taxon>
        <taxon>Patellariales</taxon>
        <taxon>Patellariaceae</taxon>
        <taxon>Patellaria</taxon>
    </lineage>
</organism>
<name>A0A9P4VPF2_9PEZI</name>
<proteinExistence type="predicted"/>
<evidence type="ECO:0000313" key="3">
    <source>
        <dbReference type="Proteomes" id="UP000799429"/>
    </source>
</evidence>
<feature type="compositionally biased region" description="Low complexity" evidence="1">
    <location>
        <begin position="458"/>
        <end position="475"/>
    </location>
</feature>
<gene>
    <name evidence="2" type="ORF">M501DRAFT_1031812</name>
</gene>
<dbReference type="EMBL" id="MU006096">
    <property type="protein sequence ID" value="KAF2838753.1"/>
    <property type="molecule type" value="Genomic_DNA"/>
</dbReference>
<evidence type="ECO:0000313" key="2">
    <source>
        <dbReference type="EMBL" id="KAF2838753.1"/>
    </source>
</evidence>
<keyword evidence="3" id="KW-1185">Reference proteome</keyword>
<feature type="compositionally biased region" description="Basic and acidic residues" evidence="1">
    <location>
        <begin position="768"/>
        <end position="786"/>
    </location>
</feature>
<dbReference type="OrthoDB" id="203724at2759"/>
<sequence length="786" mass="87401">MTSQDASSLKSPTYSDPDSSIILPKRKQDLISSTINLGRRGSSPSLDTLYASTTLPRPASDSSTSTLTASSIFPPGSIRRTASPGPPASTSPDDPRNLVQRALVPTIYVLPSSDTEELMQEKGIQGGLAELLRPFGDNIHGKVTIRDSIGASKSFDDYGVRFIGLRDSLNILKSPPRRSTERRPSTVNGIVEPPQKVLSPLSRLGGDISHVEEVVDRHLSYAESQSQTFSEDYLNSKQTDPEPSSSASPYFTHYVKRLLSGIPLTPHETFSHPVACVISISSRNPNALEELRRLYTATNSEFRLPPWVSNDFLRYYLLVHDEDHDDVAQSQTLYEQMKRHFGLHCHLLRIKSTRCLPTDDDSIKLPLCGWISAGEELMEIQKRVDLNIENSEDDEDPTPCLIDSDMTAIRTFVRELVVQSVVPTMERLSAQWNEQVASRRRGISGRFMSLSKRWTPFGSSSRNSSSPVGGQSSTGNNYDSLHGFYRPDTPEAIMRRLGDFAFMLRDFKLAQSTYDVLRTDFNNDKAWKHYAGANEMTALSSLLLPPSASSKGKVENVDQQLETANYSYATRCSDSYSALRALTLGAELLRIRGSSNADQAAKWNTRIIENRLVGPIGFPIYTERVSSCYSSRPGVGSMGWGSRRRKAAFWNVMATDQWLRLGKSLQAERCLNEATAQYNSLEATDSGVKAFDAIQAFLEDIREVVTASRRAAVGYDEAEEDVEEEEEEEVVEEVGDNMNIRRRGKSLLGGGQAPFGGMDNNALSPMRTNDDEPAFKDENFKDENFE</sequence>
<dbReference type="PANTHER" id="PTHR12975:SF6">
    <property type="entry name" value="TRAFFICKING PROTEIN PARTICLE COMPLEX SUBUNIT 8"/>
    <property type="match status" value="1"/>
</dbReference>
<dbReference type="PANTHER" id="PTHR12975">
    <property type="entry name" value="TRANSPORT PROTEIN TRAPP"/>
    <property type="match status" value="1"/>
</dbReference>
<dbReference type="GO" id="GO:1990072">
    <property type="term" value="C:TRAPPIII protein complex"/>
    <property type="evidence" value="ECO:0007669"/>
    <property type="project" value="TreeGrafter"/>
</dbReference>
<feature type="compositionally biased region" description="Polar residues" evidence="1">
    <location>
        <begin position="30"/>
        <end position="55"/>
    </location>
</feature>
<dbReference type="AlphaFoldDB" id="A0A9P4VPF2"/>
<feature type="compositionally biased region" description="Low complexity" evidence="1">
    <location>
        <begin position="59"/>
        <end position="71"/>
    </location>
</feature>